<dbReference type="EnsemblPlants" id="QL12p032168:mrna">
    <property type="protein sequence ID" value="QL12p032168:mrna"/>
    <property type="gene ID" value="QL12p032168"/>
</dbReference>
<keyword evidence="1" id="KW-0677">Repeat</keyword>
<accession>A0A7N2N591</accession>
<dbReference type="PANTHER" id="PTHR47926">
    <property type="entry name" value="PENTATRICOPEPTIDE REPEAT-CONTAINING PROTEIN"/>
    <property type="match status" value="1"/>
</dbReference>
<proteinExistence type="predicted"/>
<evidence type="ECO:0008006" key="5">
    <source>
        <dbReference type="Google" id="ProtNLM"/>
    </source>
</evidence>
<dbReference type="InterPro" id="IPR002885">
    <property type="entry name" value="PPR_rpt"/>
</dbReference>
<protein>
    <recommendedName>
        <fullName evidence="5">Pentatricopeptide repeat-containing protein</fullName>
    </recommendedName>
</protein>
<dbReference type="Proteomes" id="UP000594261">
    <property type="component" value="Chromosome 12"/>
</dbReference>
<dbReference type="InterPro" id="IPR046849">
    <property type="entry name" value="E2_motif"/>
</dbReference>
<dbReference type="AlphaFoldDB" id="A0A7N2N591"/>
<dbReference type="Pfam" id="PF20430">
    <property type="entry name" value="Eplus_motif"/>
    <property type="match status" value="1"/>
</dbReference>
<dbReference type="InterPro" id="IPR046960">
    <property type="entry name" value="PPR_At4g14850-like_plant"/>
</dbReference>
<evidence type="ECO:0000313" key="4">
    <source>
        <dbReference type="Proteomes" id="UP000594261"/>
    </source>
</evidence>
<keyword evidence="4" id="KW-1185">Reference proteome</keyword>
<dbReference type="Pfam" id="PF01535">
    <property type="entry name" value="PPR"/>
    <property type="match status" value="1"/>
</dbReference>
<dbReference type="InParanoid" id="A0A7N2N591"/>
<sequence length="345" mass="38930">MLDMFFDDMVHRVSVSWNSVIAGYSENGFSSQGLEVFSQMSDLSLQPNEYTLASILEVVSNSNSVIQAMKIHLHMIKCGFMFNDSMVSCLIKTYGKCHGIDEAKEILPLNLFYTSRSLYLEVDSTIFRIVIKACGALTNLVQGRVVHSLCLKSGFDQDTFVESSAIDIYCKCGSIGDAQKAFRITSRDNLASWNAMIMGYAQHGLVREANDYLNSMFEFHGVIPHLEHYACMVDLLSRVELLEDAKRTIDQMPIHPDAHIWQILLSACNIHGNVILGNVVARKLLELQPENESSWIQIGGSVHYFFAGDMTHPESKEIYMELIKLYDQMLVSPKLDQNDAFLMKI</sequence>
<feature type="repeat" description="PPR" evidence="2">
    <location>
        <begin position="189"/>
        <end position="224"/>
    </location>
</feature>
<dbReference type="InterPro" id="IPR011990">
    <property type="entry name" value="TPR-like_helical_dom_sf"/>
</dbReference>
<dbReference type="PROSITE" id="PS51375">
    <property type="entry name" value="PPR"/>
    <property type="match status" value="2"/>
</dbReference>
<reference evidence="3" key="2">
    <citation type="submission" date="2021-01" db="UniProtKB">
        <authorList>
            <consortium name="EnsemblPlants"/>
        </authorList>
    </citation>
    <scope>IDENTIFICATION</scope>
</reference>
<dbReference type="Pfam" id="PF13041">
    <property type="entry name" value="PPR_2"/>
    <property type="match status" value="1"/>
</dbReference>
<evidence type="ECO:0000313" key="3">
    <source>
        <dbReference type="EnsemblPlants" id="QL12p032168:mrna"/>
    </source>
</evidence>
<dbReference type="GO" id="GO:0003723">
    <property type="term" value="F:RNA binding"/>
    <property type="evidence" value="ECO:0007669"/>
    <property type="project" value="InterPro"/>
</dbReference>
<organism evidence="3 4">
    <name type="scientific">Quercus lobata</name>
    <name type="common">Valley oak</name>
    <dbReference type="NCBI Taxonomy" id="97700"/>
    <lineage>
        <taxon>Eukaryota</taxon>
        <taxon>Viridiplantae</taxon>
        <taxon>Streptophyta</taxon>
        <taxon>Embryophyta</taxon>
        <taxon>Tracheophyta</taxon>
        <taxon>Spermatophyta</taxon>
        <taxon>Magnoliopsida</taxon>
        <taxon>eudicotyledons</taxon>
        <taxon>Gunneridae</taxon>
        <taxon>Pentapetalae</taxon>
        <taxon>rosids</taxon>
        <taxon>fabids</taxon>
        <taxon>Fagales</taxon>
        <taxon>Fagaceae</taxon>
        <taxon>Quercus</taxon>
    </lineage>
</organism>
<evidence type="ECO:0000256" key="1">
    <source>
        <dbReference type="ARBA" id="ARBA00022737"/>
    </source>
</evidence>
<dbReference type="Gramene" id="QL12p032168:mrna">
    <property type="protein sequence ID" value="QL12p032168:mrna"/>
    <property type="gene ID" value="QL12p032168"/>
</dbReference>
<evidence type="ECO:0000256" key="2">
    <source>
        <dbReference type="PROSITE-ProRule" id="PRU00708"/>
    </source>
</evidence>
<dbReference type="NCBIfam" id="TIGR00756">
    <property type="entry name" value="PPR"/>
    <property type="match status" value="2"/>
</dbReference>
<reference evidence="3 4" key="1">
    <citation type="journal article" date="2016" name="G3 (Bethesda)">
        <title>First Draft Assembly and Annotation of the Genome of a California Endemic Oak Quercus lobata Nee (Fagaceae).</title>
        <authorList>
            <person name="Sork V.L."/>
            <person name="Fitz-Gibbon S.T."/>
            <person name="Puiu D."/>
            <person name="Crepeau M."/>
            <person name="Gugger P.F."/>
            <person name="Sherman R."/>
            <person name="Stevens K."/>
            <person name="Langley C.H."/>
            <person name="Pellegrini M."/>
            <person name="Salzberg S.L."/>
        </authorList>
    </citation>
    <scope>NUCLEOTIDE SEQUENCE [LARGE SCALE GENOMIC DNA]</scope>
    <source>
        <strain evidence="3 4">cv. SW786</strain>
    </source>
</reference>
<dbReference type="Gene3D" id="1.25.40.10">
    <property type="entry name" value="Tetratricopeptide repeat domain"/>
    <property type="match status" value="3"/>
</dbReference>
<dbReference type="GO" id="GO:0009451">
    <property type="term" value="P:RNA modification"/>
    <property type="evidence" value="ECO:0007669"/>
    <property type="project" value="InterPro"/>
</dbReference>
<name>A0A7N2N591_QUELO</name>
<dbReference type="EMBL" id="LRBV02000012">
    <property type="status" value="NOT_ANNOTATED_CDS"/>
    <property type="molecule type" value="Genomic_DNA"/>
</dbReference>
<feature type="repeat" description="PPR" evidence="2">
    <location>
        <begin position="13"/>
        <end position="47"/>
    </location>
</feature>